<organism evidence="13 14">
    <name type="scientific">Tigriopus californicus</name>
    <name type="common">Marine copepod</name>
    <dbReference type="NCBI Taxonomy" id="6832"/>
    <lineage>
        <taxon>Eukaryota</taxon>
        <taxon>Metazoa</taxon>
        <taxon>Ecdysozoa</taxon>
        <taxon>Arthropoda</taxon>
        <taxon>Crustacea</taxon>
        <taxon>Multicrustacea</taxon>
        <taxon>Hexanauplia</taxon>
        <taxon>Copepoda</taxon>
        <taxon>Harpacticoida</taxon>
        <taxon>Harpacticidae</taxon>
        <taxon>Tigriopus</taxon>
    </lineage>
</organism>
<dbReference type="GO" id="GO:0005243">
    <property type="term" value="F:gap junction channel activity"/>
    <property type="evidence" value="ECO:0007669"/>
    <property type="project" value="TreeGrafter"/>
</dbReference>
<dbReference type="PANTHER" id="PTHR11893">
    <property type="entry name" value="INNEXIN"/>
    <property type="match status" value="1"/>
</dbReference>
<keyword evidence="4" id="KW-1003">Cell membrane</keyword>
<comment type="function">
    <text evidence="12">Structural component of the gap junctions.</text>
</comment>
<evidence type="ECO:0000256" key="2">
    <source>
        <dbReference type="ARBA" id="ARBA00004651"/>
    </source>
</evidence>
<evidence type="ECO:0000256" key="5">
    <source>
        <dbReference type="ARBA" id="ARBA00022692"/>
    </source>
</evidence>
<evidence type="ECO:0000256" key="12">
    <source>
        <dbReference type="RuleBase" id="RU010713"/>
    </source>
</evidence>
<dbReference type="PRINTS" id="PR01262">
    <property type="entry name" value="INNEXIN"/>
</dbReference>
<keyword evidence="11 12" id="KW-0407">Ion channel</keyword>
<dbReference type="GO" id="GO:0034220">
    <property type="term" value="P:monoatomic ion transmembrane transport"/>
    <property type="evidence" value="ECO:0007669"/>
    <property type="project" value="UniProtKB-KW"/>
</dbReference>
<comment type="similarity">
    <text evidence="12">Belongs to the pannexin family.</text>
</comment>
<evidence type="ECO:0000313" key="13">
    <source>
        <dbReference type="EMBL" id="TRY73640.1"/>
    </source>
</evidence>
<evidence type="ECO:0000256" key="6">
    <source>
        <dbReference type="ARBA" id="ARBA00022868"/>
    </source>
</evidence>
<evidence type="ECO:0000256" key="8">
    <source>
        <dbReference type="ARBA" id="ARBA00022989"/>
    </source>
</evidence>
<comment type="caution">
    <text evidence="12">Lacks conserved residue(s) required for the propagation of feature annotation.</text>
</comment>
<keyword evidence="6" id="KW-0303">Gap junction</keyword>
<keyword evidence="3 12" id="KW-0813">Transport</keyword>
<keyword evidence="10 12" id="KW-0472">Membrane</keyword>
<evidence type="ECO:0000256" key="7">
    <source>
        <dbReference type="ARBA" id="ARBA00022949"/>
    </source>
</evidence>
<dbReference type="AlphaFoldDB" id="A0A553P7M3"/>
<keyword evidence="9 12" id="KW-0406">Ion transport</keyword>
<dbReference type="InterPro" id="IPR000990">
    <property type="entry name" value="Innexin"/>
</dbReference>
<keyword evidence="8 12" id="KW-1133">Transmembrane helix</keyword>
<dbReference type="Proteomes" id="UP000318571">
    <property type="component" value="Chromosome 3"/>
</dbReference>
<evidence type="ECO:0000256" key="9">
    <source>
        <dbReference type="ARBA" id="ARBA00023065"/>
    </source>
</evidence>
<evidence type="ECO:0000256" key="10">
    <source>
        <dbReference type="ARBA" id="ARBA00023136"/>
    </source>
</evidence>
<evidence type="ECO:0000256" key="4">
    <source>
        <dbReference type="ARBA" id="ARBA00022475"/>
    </source>
</evidence>
<evidence type="ECO:0000256" key="11">
    <source>
        <dbReference type="ARBA" id="ARBA00023303"/>
    </source>
</evidence>
<accession>A0A553P7M3</accession>
<dbReference type="GO" id="GO:0005886">
    <property type="term" value="C:plasma membrane"/>
    <property type="evidence" value="ECO:0007669"/>
    <property type="project" value="UniProtKB-SubCell"/>
</dbReference>
<keyword evidence="5 12" id="KW-0812">Transmembrane</keyword>
<dbReference type="GO" id="GO:0007602">
    <property type="term" value="P:phototransduction"/>
    <property type="evidence" value="ECO:0007669"/>
    <property type="project" value="TreeGrafter"/>
</dbReference>
<dbReference type="PROSITE" id="PS51013">
    <property type="entry name" value="PANNEXIN"/>
    <property type="match status" value="1"/>
</dbReference>
<keyword evidence="7" id="KW-0965">Cell junction</keyword>
<name>A0A553P7M3_TIGCA</name>
<feature type="transmembrane region" description="Helical" evidence="12">
    <location>
        <begin position="172"/>
        <end position="197"/>
    </location>
</feature>
<evidence type="ECO:0000256" key="3">
    <source>
        <dbReference type="ARBA" id="ARBA00022448"/>
    </source>
</evidence>
<evidence type="ECO:0000256" key="1">
    <source>
        <dbReference type="ARBA" id="ARBA00004610"/>
    </source>
</evidence>
<comment type="caution">
    <text evidence="13">The sequence shown here is derived from an EMBL/GenBank/DDBJ whole genome shotgun (WGS) entry which is preliminary data.</text>
</comment>
<comment type="subcellular location">
    <subcellularLocation>
        <location evidence="1">Cell junction</location>
        <location evidence="1">Gap junction</location>
    </subcellularLocation>
    <subcellularLocation>
        <location evidence="2 12">Cell membrane</location>
        <topology evidence="2 12">Multi-pass membrane protein</topology>
    </subcellularLocation>
</comment>
<keyword evidence="14" id="KW-1185">Reference proteome</keyword>
<dbReference type="STRING" id="6832.A0A553P7M3"/>
<sequence length="269" mass="31849">MFWFPSRIWKWAEGQEINKIVRKVFVDEKTMIVKISDKRMPLPRKGEERFKDFDDSVARLAKWFVKYSVHTNKFKVYFRQFVICEILTVINLKSHILLMHFFLGNVFATFGFKLWATAEMSVEDRDDIFNMIFPKAGKCTFQRMGPSGTIQIQDGLCVLPVNIINEKIYIFFWYWLSILSVVTLFWIIYRVLTSFIVSFRAWELRSRLHNWASKIEVNGINKKLDAFQWFFLSQLGKNLDPRVFQAILNEIDGIPCLDKSVESKCLCFS</sequence>
<gene>
    <name evidence="12" type="primary">inx</name>
    <name evidence="13" type="ORF">TCAL_11752</name>
</gene>
<protein>
    <recommendedName>
        <fullName evidence="12">Innexin</fullName>
    </recommendedName>
</protein>
<evidence type="ECO:0000313" key="14">
    <source>
        <dbReference type="Proteomes" id="UP000318571"/>
    </source>
</evidence>
<proteinExistence type="inferred from homology"/>
<dbReference type="EMBL" id="VCGU01000007">
    <property type="protein sequence ID" value="TRY73640.1"/>
    <property type="molecule type" value="Genomic_DNA"/>
</dbReference>
<reference evidence="13 14" key="1">
    <citation type="journal article" date="2018" name="Nat. Ecol. Evol.">
        <title>Genomic signatures of mitonuclear coevolution across populations of Tigriopus californicus.</title>
        <authorList>
            <person name="Barreto F.S."/>
            <person name="Watson E.T."/>
            <person name="Lima T.G."/>
            <person name="Willett C.S."/>
            <person name="Edmands S."/>
            <person name="Li W."/>
            <person name="Burton R.S."/>
        </authorList>
    </citation>
    <scope>NUCLEOTIDE SEQUENCE [LARGE SCALE GENOMIC DNA]</scope>
    <source>
        <strain evidence="13 14">San Diego</strain>
    </source>
</reference>
<dbReference type="Pfam" id="PF00876">
    <property type="entry name" value="Innexin"/>
    <property type="match status" value="1"/>
</dbReference>
<dbReference type="GO" id="GO:0005921">
    <property type="term" value="C:gap junction"/>
    <property type="evidence" value="ECO:0007669"/>
    <property type="project" value="UniProtKB-SubCell"/>
</dbReference>
<dbReference type="PANTHER" id="PTHR11893:SF41">
    <property type="entry name" value="INNEXIN INX2"/>
    <property type="match status" value="1"/>
</dbReference>